<accession>A0AAX4QN62</accession>
<keyword evidence="1" id="KW-0472">Membrane</keyword>
<keyword evidence="1" id="KW-0812">Transmembrane</keyword>
<keyword evidence="1" id="KW-1133">Transmembrane helix</keyword>
<evidence type="ECO:0000313" key="3">
    <source>
        <dbReference type="Proteomes" id="UP001447006"/>
    </source>
</evidence>
<protein>
    <submittedName>
        <fullName evidence="2">Uncharacterized protein</fullName>
    </submittedName>
</protein>
<keyword evidence="3" id="KW-1185">Reference proteome</keyword>
<evidence type="ECO:0000256" key="1">
    <source>
        <dbReference type="SAM" id="Phobius"/>
    </source>
</evidence>
<reference evidence="2 3" key="1">
    <citation type="submission" date="2024-03" db="EMBL/GenBank/DDBJ databases">
        <title>Complete Genome Sequence of a Pseudomonas fluorescens Bacteriophage UNO-G1W1 isolated from freshwater ice in Nebraska.</title>
        <authorList>
            <person name="Neville A.J."/>
            <person name="Schulze T.T."/>
            <person name="Davis P.H."/>
        </authorList>
    </citation>
    <scope>NUCLEOTIDE SEQUENCE [LARGE SCALE GENOMIC DNA]</scope>
</reference>
<feature type="transmembrane region" description="Helical" evidence="1">
    <location>
        <begin position="61"/>
        <end position="82"/>
    </location>
</feature>
<dbReference type="EMBL" id="PP551948">
    <property type="protein sequence ID" value="XAI98132.1"/>
    <property type="molecule type" value="Genomic_DNA"/>
</dbReference>
<organism evidence="2 3">
    <name type="scientific">Pseudomonas phage UNO-G1W1</name>
    <dbReference type="NCBI Taxonomy" id="3136609"/>
    <lineage>
        <taxon>Viruses</taxon>
        <taxon>Duplodnaviria</taxon>
        <taxon>Heunggongvirae</taxon>
        <taxon>Uroviricota</taxon>
        <taxon>Caudoviricetes</taxon>
        <taxon>Vandenendeviridae</taxon>
        <taxon>Gorskivirinae</taxon>
        <taxon>Omahavirus</taxon>
        <taxon>Omahavirus UNOG1W1</taxon>
    </lineage>
</organism>
<proteinExistence type="predicted"/>
<dbReference type="Proteomes" id="UP001447006">
    <property type="component" value="Segment"/>
</dbReference>
<name>A0AAX4QN62_9CAUD</name>
<gene>
    <name evidence="2" type="ORF">ISREJYDI_CDS0024</name>
</gene>
<evidence type="ECO:0000313" key="2">
    <source>
        <dbReference type="EMBL" id="XAI98132.1"/>
    </source>
</evidence>
<sequence>MRAESFRCDYRIANSSIDFHRDIDTACNTLYNGCINQQGDTTCPTNSAATLATESSPPTLALLYVIGMATTTALLPSLAKWLRQPLTWL</sequence>